<dbReference type="Proteomes" id="UP000236743">
    <property type="component" value="Unassembled WGS sequence"/>
</dbReference>
<accession>A0A1H5ZHD9</accession>
<keyword evidence="2" id="KW-0175">Coiled coil</keyword>
<evidence type="ECO:0000256" key="3">
    <source>
        <dbReference type="SAM" id="SignalP"/>
    </source>
</evidence>
<dbReference type="OrthoDB" id="7422354at2"/>
<dbReference type="Gene3D" id="2.40.30.170">
    <property type="match status" value="1"/>
</dbReference>
<protein>
    <submittedName>
        <fullName evidence="4">RND family efflux transporter, MFP subunit</fullName>
    </submittedName>
</protein>
<reference evidence="4 5" key="1">
    <citation type="submission" date="2016-10" db="EMBL/GenBank/DDBJ databases">
        <authorList>
            <person name="de Groot N.N."/>
        </authorList>
    </citation>
    <scope>NUCLEOTIDE SEQUENCE [LARGE SCALE GENOMIC DNA]</scope>
    <source>
        <strain evidence="4 5">DSM 26656</strain>
    </source>
</reference>
<dbReference type="Gene3D" id="2.40.50.100">
    <property type="match status" value="1"/>
</dbReference>
<feature type="coiled-coil region" evidence="2">
    <location>
        <begin position="121"/>
        <end position="164"/>
    </location>
</feature>
<dbReference type="AlphaFoldDB" id="A0A1H5ZHD9"/>
<dbReference type="NCBIfam" id="TIGR01730">
    <property type="entry name" value="RND_mfp"/>
    <property type="match status" value="1"/>
</dbReference>
<organism evidence="4 5">
    <name type="scientific">Bosea lathyri</name>
    <dbReference type="NCBI Taxonomy" id="1036778"/>
    <lineage>
        <taxon>Bacteria</taxon>
        <taxon>Pseudomonadati</taxon>
        <taxon>Pseudomonadota</taxon>
        <taxon>Alphaproteobacteria</taxon>
        <taxon>Hyphomicrobiales</taxon>
        <taxon>Boseaceae</taxon>
        <taxon>Bosea</taxon>
    </lineage>
</organism>
<feature type="chain" id="PRO_5009291573" evidence="3">
    <location>
        <begin position="38"/>
        <end position="415"/>
    </location>
</feature>
<gene>
    <name evidence="4" type="ORF">SAMN04488115_104402</name>
</gene>
<dbReference type="InterPro" id="IPR006143">
    <property type="entry name" value="RND_pump_MFP"/>
</dbReference>
<name>A0A1H5ZHD9_9HYPH</name>
<evidence type="ECO:0000313" key="5">
    <source>
        <dbReference type="Proteomes" id="UP000236743"/>
    </source>
</evidence>
<dbReference type="PANTHER" id="PTHR30469:SF15">
    <property type="entry name" value="HLYD FAMILY OF SECRETION PROTEINS"/>
    <property type="match status" value="1"/>
</dbReference>
<sequence length="415" mass="42791">MTAKAITAKSAALPKVRPMFRPIAVSRLVGVSLLALAAGGLSPLQAQTPAAPPAQSVTNTGPSVTVTTAKVTEIIQSVVVSGSMIARDEVQVVPEVDGLQIVEILAEEGDRVATGQVLARLSRTTLEVQKTQNDAQIARAEALVAQSNAQIVEAQANLVQANNAFDRTKALRDTGNASIETFDQRDAAARSAAARLNSSRQALAIATADLALAKAQGRDIEVKLARTEIKAPKGGIVSRRNAKLGATAAMASTEPLFRIIEDGAIELEAQVAEVELPGLKIGQNVAVTPAGSPVALAGTIRLIAPEVDKLSRLGRVRVALIGNPPVAIGSFARGVIETGRKTVVTLPLSAITYARSGATVQSVTEGKITTKKVKLGLAGGGRAEIASGITEGETVVARAGTFVRDGDVITPIATN</sequence>
<dbReference type="Gene3D" id="2.40.420.20">
    <property type="match status" value="1"/>
</dbReference>
<evidence type="ECO:0000256" key="2">
    <source>
        <dbReference type="SAM" id="Coils"/>
    </source>
</evidence>
<keyword evidence="3" id="KW-0732">Signal</keyword>
<evidence type="ECO:0000256" key="1">
    <source>
        <dbReference type="ARBA" id="ARBA00009477"/>
    </source>
</evidence>
<evidence type="ECO:0000313" key="4">
    <source>
        <dbReference type="EMBL" id="SEG34816.1"/>
    </source>
</evidence>
<dbReference type="GO" id="GO:1990281">
    <property type="term" value="C:efflux pump complex"/>
    <property type="evidence" value="ECO:0007669"/>
    <property type="project" value="TreeGrafter"/>
</dbReference>
<dbReference type="RefSeq" id="WP_103872820.1">
    <property type="nucleotide sequence ID" value="NZ_FNUY01000004.1"/>
</dbReference>
<dbReference type="Gene3D" id="1.10.287.470">
    <property type="entry name" value="Helix hairpin bin"/>
    <property type="match status" value="1"/>
</dbReference>
<proteinExistence type="inferred from homology"/>
<dbReference type="PANTHER" id="PTHR30469">
    <property type="entry name" value="MULTIDRUG RESISTANCE PROTEIN MDTA"/>
    <property type="match status" value="1"/>
</dbReference>
<dbReference type="SUPFAM" id="SSF111369">
    <property type="entry name" value="HlyD-like secretion proteins"/>
    <property type="match status" value="2"/>
</dbReference>
<feature type="signal peptide" evidence="3">
    <location>
        <begin position="1"/>
        <end position="37"/>
    </location>
</feature>
<keyword evidence="5" id="KW-1185">Reference proteome</keyword>
<dbReference type="GO" id="GO:0015562">
    <property type="term" value="F:efflux transmembrane transporter activity"/>
    <property type="evidence" value="ECO:0007669"/>
    <property type="project" value="TreeGrafter"/>
</dbReference>
<dbReference type="EMBL" id="FNUY01000004">
    <property type="protein sequence ID" value="SEG34816.1"/>
    <property type="molecule type" value="Genomic_DNA"/>
</dbReference>
<comment type="similarity">
    <text evidence="1">Belongs to the membrane fusion protein (MFP) (TC 8.A.1) family.</text>
</comment>